<feature type="domain" description="Phosphatidic acid phosphatase type 2/haloperoxidase" evidence="3">
    <location>
        <begin position="93"/>
        <end position="207"/>
    </location>
</feature>
<gene>
    <name evidence="4" type="ORF">GCM10009801_11750</name>
</gene>
<feature type="transmembrane region" description="Helical" evidence="2">
    <location>
        <begin position="131"/>
        <end position="153"/>
    </location>
</feature>
<dbReference type="Pfam" id="PF01569">
    <property type="entry name" value="PAP2"/>
    <property type="match status" value="1"/>
</dbReference>
<sequence length="249" mass="26486">MHRLPPPGSPPLRAATALGALAVVLLFLVTADWRPLISLDRSVARGLHRAALDHPFWTHVNRILTDWVWDPWTMRLLLALVVLWLLWRGDRIVALWIAATAAVTTAVQQGLKAAVGRDRPVWERPVDSAEYAAMPSGHVMTAAATCVLLLWLAHGYGVRGAPWRAALAVAAVSVAGVAFTRVWTGVHWLTDTLVGGLLGLALPLAALAAGSAHYDLRARPPKTATSSGSSSSASGRQRGQDTTPGSSSS</sequence>
<feature type="transmembrane region" description="Helical" evidence="2">
    <location>
        <begin position="192"/>
        <end position="212"/>
    </location>
</feature>
<dbReference type="SMART" id="SM00014">
    <property type="entry name" value="acidPPc"/>
    <property type="match status" value="1"/>
</dbReference>
<keyword evidence="2" id="KW-1133">Transmembrane helix</keyword>
<dbReference type="EMBL" id="BAAAPE010000002">
    <property type="protein sequence ID" value="GAA2065933.1"/>
    <property type="molecule type" value="Genomic_DNA"/>
</dbReference>
<keyword evidence="2" id="KW-0812">Transmembrane</keyword>
<organism evidence="4 5">
    <name type="scientific">Streptomyces albiaxialis</name>
    <dbReference type="NCBI Taxonomy" id="329523"/>
    <lineage>
        <taxon>Bacteria</taxon>
        <taxon>Bacillati</taxon>
        <taxon>Actinomycetota</taxon>
        <taxon>Actinomycetes</taxon>
        <taxon>Kitasatosporales</taxon>
        <taxon>Streptomycetaceae</taxon>
        <taxon>Streptomyces</taxon>
    </lineage>
</organism>
<comment type="caution">
    <text evidence="4">The sequence shown here is derived from an EMBL/GenBank/DDBJ whole genome shotgun (WGS) entry which is preliminary data.</text>
</comment>
<feature type="transmembrane region" description="Helical" evidence="2">
    <location>
        <begin position="165"/>
        <end position="186"/>
    </location>
</feature>
<protein>
    <recommendedName>
        <fullName evidence="3">Phosphatidic acid phosphatase type 2/haloperoxidase domain-containing protein</fullName>
    </recommendedName>
</protein>
<feature type="region of interest" description="Disordered" evidence="1">
    <location>
        <begin position="218"/>
        <end position="249"/>
    </location>
</feature>
<evidence type="ECO:0000313" key="4">
    <source>
        <dbReference type="EMBL" id="GAA2065933.1"/>
    </source>
</evidence>
<evidence type="ECO:0000259" key="3">
    <source>
        <dbReference type="SMART" id="SM00014"/>
    </source>
</evidence>
<accession>A0ABN2VMD4</accession>
<evidence type="ECO:0000256" key="2">
    <source>
        <dbReference type="SAM" id="Phobius"/>
    </source>
</evidence>
<name>A0ABN2VMD4_9ACTN</name>
<dbReference type="InterPro" id="IPR000326">
    <property type="entry name" value="PAP2/HPO"/>
</dbReference>
<reference evidence="4 5" key="1">
    <citation type="journal article" date="2019" name="Int. J. Syst. Evol. Microbiol.">
        <title>The Global Catalogue of Microorganisms (GCM) 10K type strain sequencing project: providing services to taxonomists for standard genome sequencing and annotation.</title>
        <authorList>
            <consortium name="The Broad Institute Genomics Platform"/>
            <consortium name="The Broad Institute Genome Sequencing Center for Infectious Disease"/>
            <person name="Wu L."/>
            <person name="Ma J."/>
        </authorList>
    </citation>
    <scope>NUCLEOTIDE SEQUENCE [LARGE SCALE GENOMIC DNA]</scope>
    <source>
        <strain evidence="4 5">JCM 15478</strain>
    </source>
</reference>
<proteinExistence type="predicted"/>
<evidence type="ECO:0000313" key="5">
    <source>
        <dbReference type="Proteomes" id="UP001500016"/>
    </source>
</evidence>
<keyword evidence="2" id="KW-0472">Membrane</keyword>
<evidence type="ECO:0000256" key="1">
    <source>
        <dbReference type="SAM" id="MobiDB-lite"/>
    </source>
</evidence>
<dbReference type="PANTHER" id="PTHR14969:SF13">
    <property type="entry name" value="AT30094P"/>
    <property type="match status" value="1"/>
</dbReference>
<dbReference type="RefSeq" id="WP_344524730.1">
    <property type="nucleotide sequence ID" value="NZ_BAAAPE010000002.1"/>
</dbReference>
<dbReference type="SUPFAM" id="SSF48317">
    <property type="entry name" value="Acid phosphatase/Vanadium-dependent haloperoxidase"/>
    <property type="match status" value="1"/>
</dbReference>
<feature type="compositionally biased region" description="Polar residues" evidence="1">
    <location>
        <begin position="240"/>
        <end position="249"/>
    </location>
</feature>
<feature type="transmembrane region" description="Helical" evidence="2">
    <location>
        <begin position="12"/>
        <end position="31"/>
    </location>
</feature>
<dbReference type="InterPro" id="IPR036938">
    <property type="entry name" value="PAP2/HPO_sf"/>
</dbReference>
<keyword evidence="5" id="KW-1185">Reference proteome</keyword>
<dbReference type="PANTHER" id="PTHR14969">
    <property type="entry name" value="SPHINGOSINE-1-PHOSPHATE PHOSPHOHYDROLASE"/>
    <property type="match status" value="1"/>
</dbReference>
<dbReference type="Proteomes" id="UP001500016">
    <property type="component" value="Unassembled WGS sequence"/>
</dbReference>
<feature type="transmembrane region" description="Helical" evidence="2">
    <location>
        <begin position="67"/>
        <end position="86"/>
    </location>
</feature>
<feature type="transmembrane region" description="Helical" evidence="2">
    <location>
        <begin position="93"/>
        <end position="111"/>
    </location>
</feature>
<dbReference type="Gene3D" id="1.20.144.10">
    <property type="entry name" value="Phosphatidic acid phosphatase type 2/haloperoxidase"/>
    <property type="match status" value="2"/>
</dbReference>
<feature type="compositionally biased region" description="Low complexity" evidence="1">
    <location>
        <begin position="223"/>
        <end position="235"/>
    </location>
</feature>